<gene>
    <name evidence="2" type="ORF">FNL38_101109</name>
</gene>
<dbReference type="InterPro" id="IPR015943">
    <property type="entry name" value="WD40/YVTN_repeat-like_dom_sf"/>
</dbReference>
<evidence type="ECO:0000313" key="2">
    <source>
        <dbReference type="EMBL" id="TYQ07744.1"/>
    </source>
</evidence>
<accession>A0A652YVQ9</accession>
<dbReference type="SMART" id="SM00564">
    <property type="entry name" value="PQQ"/>
    <property type="match status" value="5"/>
</dbReference>
<dbReference type="InterPro" id="IPR002372">
    <property type="entry name" value="PQQ_rpt_dom"/>
</dbReference>
<evidence type="ECO:0000259" key="1">
    <source>
        <dbReference type="Pfam" id="PF13360"/>
    </source>
</evidence>
<dbReference type="Pfam" id="PF13360">
    <property type="entry name" value="PQQ_2"/>
    <property type="match status" value="1"/>
</dbReference>
<feature type="domain" description="Pyrrolo-quinoline quinone repeat" evidence="1">
    <location>
        <begin position="321"/>
        <end position="407"/>
    </location>
</feature>
<dbReference type="EMBL" id="VNIQ01000001">
    <property type="protein sequence ID" value="TYQ07744.1"/>
    <property type="molecule type" value="Genomic_DNA"/>
</dbReference>
<organism evidence="2">
    <name type="scientific">Nocardia globerula</name>
    <dbReference type="NCBI Taxonomy" id="1818"/>
    <lineage>
        <taxon>Bacteria</taxon>
        <taxon>Bacillati</taxon>
        <taxon>Actinomycetota</taxon>
        <taxon>Actinomycetes</taxon>
        <taxon>Mycobacteriales</taxon>
        <taxon>Nocardiaceae</taxon>
        <taxon>Nocardia</taxon>
    </lineage>
</organism>
<dbReference type="Gene3D" id="2.130.10.10">
    <property type="entry name" value="YVTN repeat-like/Quinoprotein amine dehydrogenase"/>
    <property type="match status" value="2"/>
</dbReference>
<protein>
    <submittedName>
        <fullName evidence="2">Putative pyrroloquinoline-quinone binding quinoprotein</fullName>
    </submittedName>
</protein>
<comment type="caution">
    <text evidence="2">The sequence shown here is derived from an EMBL/GenBank/DDBJ whole genome shotgun (WGS) entry which is preliminary data.</text>
</comment>
<proteinExistence type="predicted"/>
<dbReference type="InterPro" id="IPR011047">
    <property type="entry name" value="Quinoprotein_ADH-like_sf"/>
</dbReference>
<name>A0A652YVQ9_NOCGL</name>
<dbReference type="AlphaFoldDB" id="A0A652YVQ9"/>
<sequence>MSPLKSMTPARFGSLLVAATTVLATGFGSSTGSIDGSLEPDTSVYADTGWVTLHGDSGNRRQQLGVKPAQSYTRWTALQGASILTAPTMLPNGNLAITTGKAEGSANLHVLDKFGTIVWETPAWSGKTGVDSAAIISSPIIDADGNIFVSDADQLWSYTSGGALRWVIDLPAAPSPNPFADGSQAINPFVTAAFTKDGAVFGTTVFGQVMVVDRATGELRAPVFQLPGSIAKRHTKTPMSPNMWAGGMMDPAIKDPIFQIIMGGIVQSANTPAVDSVTGRVYVAATDKEQDKGALYGLDITPPKNGAPGSISIAFAAQMGPGSGSSPVISPDGKTVYTCDDEGLLYAFDAASGKELWNAPSGAAAAAVAVDAQGSIYALTNPGVLSAYSAAGAKLWDADLSELTNATLPVSDVYGAPIVRGNGNPTVVNGSILIEVFYGYDVPIQGYPVSVPVKSAIVDIDPATGKGMRNIGFATDTTEGILAVTPDGRIFSTLGVMTSTAVAPLAPMINPTLPDGLELIAPSGGLDGFIPNP</sequence>
<dbReference type="InterPro" id="IPR018391">
    <property type="entry name" value="PQQ_b-propeller_rpt"/>
</dbReference>
<dbReference type="PANTHER" id="PTHR34512">
    <property type="entry name" value="CELL SURFACE PROTEIN"/>
    <property type="match status" value="1"/>
</dbReference>
<reference evidence="2" key="1">
    <citation type="submission" date="2019-07" db="EMBL/GenBank/DDBJ databases">
        <title>Genomic Encyclopedia of Type Strains, Phase IV (KMG-IV): sequencing the most valuable type-strain genomes for metagenomic binning, comparative biology and taxonomic classification.</title>
        <authorList>
            <person name="Goeker M."/>
        </authorList>
    </citation>
    <scope>NUCLEOTIDE SEQUENCE</scope>
    <source>
        <strain evidence="2">DSM 44596</strain>
    </source>
</reference>
<dbReference type="PANTHER" id="PTHR34512:SF30">
    <property type="entry name" value="OUTER MEMBRANE PROTEIN ASSEMBLY FACTOR BAMB"/>
    <property type="match status" value="1"/>
</dbReference>
<dbReference type="SUPFAM" id="SSF50998">
    <property type="entry name" value="Quinoprotein alcohol dehydrogenase-like"/>
    <property type="match status" value="1"/>
</dbReference>